<evidence type="ECO:0000313" key="3">
    <source>
        <dbReference type="Proteomes" id="UP000567179"/>
    </source>
</evidence>
<gene>
    <name evidence="2" type="ORF">D9619_007440</name>
</gene>
<sequence>MMMTTAAGNYWLSIFPSYTVAWLSRLCFLLLLARLFPPRHIYRRVPLILAAIFVAMYVTVFGLTIPLCDGVHVFVPPSSKKICKLPPTFNAKILFAFMACPLLMLYKVKLSQPRDKPIVLISLGISAVTFVLVMVIAIFSYGPFVPNISYEIVIYMLAHMTAAVSLIACNVPVVAWSAYRHFRRRIDKHRAPTVRIPKANTLPLPRHADLEYTHQAGADSSGFSEERLTYDNLTRFSISQSASYSER</sequence>
<dbReference type="AlphaFoldDB" id="A0A8H5B1Z6"/>
<dbReference type="OrthoDB" id="3229610at2759"/>
<evidence type="ECO:0000256" key="1">
    <source>
        <dbReference type="SAM" id="Phobius"/>
    </source>
</evidence>
<feature type="transmembrane region" description="Helical" evidence="1">
    <location>
        <begin position="118"/>
        <end position="140"/>
    </location>
</feature>
<dbReference type="EMBL" id="JAACJJ010000043">
    <property type="protein sequence ID" value="KAF5315305.1"/>
    <property type="molecule type" value="Genomic_DNA"/>
</dbReference>
<accession>A0A8H5B1Z6</accession>
<keyword evidence="1" id="KW-1133">Transmembrane helix</keyword>
<organism evidence="2 3">
    <name type="scientific">Psilocybe cf. subviscida</name>
    <dbReference type="NCBI Taxonomy" id="2480587"/>
    <lineage>
        <taxon>Eukaryota</taxon>
        <taxon>Fungi</taxon>
        <taxon>Dikarya</taxon>
        <taxon>Basidiomycota</taxon>
        <taxon>Agaricomycotina</taxon>
        <taxon>Agaricomycetes</taxon>
        <taxon>Agaricomycetidae</taxon>
        <taxon>Agaricales</taxon>
        <taxon>Agaricineae</taxon>
        <taxon>Strophariaceae</taxon>
        <taxon>Psilocybe</taxon>
    </lineage>
</organism>
<feature type="transmembrane region" description="Helical" evidence="1">
    <location>
        <begin position="152"/>
        <end position="179"/>
    </location>
</feature>
<name>A0A8H5B1Z6_9AGAR</name>
<keyword evidence="3" id="KW-1185">Reference proteome</keyword>
<dbReference type="Proteomes" id="UP000567179">
    <property type="component" value="Unassembled WGS sequence"/>
</dbReference>
<comment type="caution">
    <text evidence="2">The sequence shown here is derived from an EMBL/GenBank/DDBJ whole genome shotgun (WGS) entry which is preliminary data.</text>
</comment>
<reference evidence="2 3" key="1">
    <citation type="journal article" date="2020" name="ISME J.">
        <title>Uncovering the hidden diversity of litter-decomposition mechanisms in mushroom-forming fungi.</title>
        <authorList>
            <person name="Floudas D."/>
            <person name="Bentzer J."/>
            <person name="Ahren D."/>
            <person name="Johansson T."/>
            <person name="Persson P."/>
            <person name="Tunlid A."/>
        </authorList>
    </citation>
    <scope>NUCLEOTIDE SEQUENCE [LARGE SCALE GENOMIC DNA]</scope>
    <source>
        <strain evidence="2 3">CBS 101986</strain>
    </source>
</reference>
<feature type="transmembrane region" description="Helical" evidence="1">
    <location>
        <begin position="12"/>
        <end position="33"/>
    </location>
</feature>
<protein>
    <submittedName>
        <fullName evidence="2">Uncharacterized protein</fullName>
    </submittedName>
</protein>
<keyword evidence="1" id="KW-0472">Membrane</keyword>
<feature type="transmembrane region" description="Helical" evidence="1">
    <location>
        <begin position="87"/>
        <end position="106"/>
    </location>
</feature>
<keyword evidence="1" id="KW-0812">Transmembrane</keyword>
<feature type="transmembrane region" description="Helical" evidence="1">
    <location>
        <begin position="45"/>
        <end position="67"/>
    </location>
</feature>
<evidence type="ECO:0000313" key="2">
    <source>
        <dbReference type="EMBL" id="KAF5315305.1"/>
    </source>
</evidence>
<proteinExistence type="predicted"/>